<accession>A0A194PXG9</accession>
<name>A0A194PXG9_PAPXU</name>
<sequence length="365" mass="40872">MLSTWWAAFGVSNTAAVAFVDKRDELDDIIDGSDSETSISRSTTASSIASSMYDKCHFILELHDLKKDKQTVEKRPDSRVKKLKKKTKSPASTKKSESSDSSSGNDDYTLTQSHVSKEQFFDAHESYYGLPGMEKTLRHKAKNKKSTGKPKPTKKRKSDGPSCSMFLAELSRKLALKKKQEEESPKNIVQTIIESITNALPIKFFKKRADVKEPPLALENLQTYAPELLPSDKIEIVKVGNENITKDEVEIKQINLEQNIRKTPFKVPKMPVVNSEVLKVAAERSKKREDASVNTGVSNDVAVELAKHVNTLKKISLIAEEFNKKTAKNLKEIVDSVQEELIKKLELVQAEQALEAAKNNDPTQK</sequence>
<organism evidence="2 3">
    <name type="scientific">Papilio xuthus</name>
    <name type="common">Asian swallowtail butterfly</name>
    <dbReference type="NCBI Taxonomy" id="66420"/>
    <lineage>
        <taxon>Eukaryota</taxon>
        <taxon>Metazoa</taxon>
        <taxon>Ecdysozoa</taxon>
        <taxon>Arthropoda</taxon>
        <taxon>Hexapoda</taxon>
        <taxon>Insecta</taxon>
        <taxon>Pterygota</taxon>
        <taxon>Neoptera</taxon>
        <taxon>Endopterygota</taxon>
        <taxon>Lepidoptera</taxon>
        <taxon>Glossata</taxon>
        <taxon>Ditrysia</taxon>
        <taxon>Papilionoidea</taxon>
        <taxon>Papilionidae</taxon>
        <taxon>Papilioninae</taxon>
        <taxon>Papilio</taxon>
    </lineage>
</organism>
<feature type="compositionally biased region" description="Low complexity" evidence="1">
    <location>
        <begin position="89"/>
        <end position="103"/>
    </location>
</feature>
<reference evidence="2 3" key="1">
    <citation type="journal article" date="2015" name="Nat. Commun.">
        <title>Outbred genome sequencing and CRISPR/Cas9 gene editing in butterflies.</title>
        <authorList>
            <person name="Li X."/>
            <person name="Fan D."/>
            <person name="Zhang W."/>
            <person name="Liu G."/>
            <person name="Zhang L."/>
            <person name="Zhao L."/>
            <person name="Fang X."/>
            <person name="Chen L."/>
            <person name="Dong Y."/>
            <person name="Chen Y."/>
            <person name="Ding Y."/>
            <person name="Zhao R."/>
            <person name="Feng M."/>
            <person name="Zhu Y."/>
            <person name="Feng Y."/>
            <person name="Jiang X."/>
            <person name="Zhu D."/>
            <person name="Xiang H."/>
            <person name="Feng X."/>
            <person name="Li S."/>
            <person name="Wang J."/>
            <person name="Zhang G."/>
            <person name="Kronforst M.R."/>
            <person name="Wang W."/>
        </authorList>
    </citation>
    <scope>NUCLEOTIDE SEQUENCE [LARGE SCALE GENOMIC DNA]</scope>
    <source>
        <strain evidence="2">Ya'a_city_454_Px</strain>
        <tissue evidence="2">Whole body</tissue>
    </source>
</reference>
<feature type="region of interest" description="Disordered" evidence="1">
    <location>
        <begin position="138"/>
        <end position="163"/>
    </location>
</feature>
<gene>
    <name evidence="2" type="ORF">RR46_11162</name>
</gene>
<protein>
    <submittedName>
        <fullName evidence="2">Uncharacterized protein</fullName>
    </submittedName>
</protein>
<keyword evidence="3" id="KW-1185">Reference proteome</keyword>
<feature type="compositionally biased region" description="Basic and acidic residues" evidence="1">
    <location>
        <begin position="68"/>
        <end position="80"/>
    </location>
</feature>
<evidence type="ECO:0000313" key="3">
    <source>
        <dbReference type="Proteomes" id="UP000053268"/>
    </source>
</evidence>
<feature type="region of interest" description="Disordered" evidence="1">
    <location>
        <begin position="68"/>
        <end position="109"/>
    </location>
</feature>
<dbReference type="EMBL" id="KQ459586">
    <property type="protein sequence ID" value="KPI98041.1"/>
    <property type="molecule type" value="Genomic_DNA"/>
</dbReference>
<dbReference type="AlphaFoldDB" id="A0A194PXG9"/>
<feature type="compositionally biased region" description="Basic residues" evidence="1">
    <location>
        <begin position="138"/>
        <end position="157"/>
    </location>
</feature>
<dbReference type="Proteomes" id="UP000053268">
    <property type="component" value="Unassembled WGS sequence"/>
</dbReference>
<evidence type="ECO:0000313" key="2">
    <source>
        <dbReference type="EMBL" id="KPI98041.1"/>
    </source>
</evidence>
<proteinExistence type="predicted"/>
<evidence type="ECO:0000256" key="1">
    <source>
        <dbReference type="SAM" id="MobiDB-lite"/>
    </source>
</evidence>